<dbReference type="KEGG" id="bid:Bind_0405"/>
<gene>
    <name evidence="1" type="ordered locus">Bind_0405</name>
</gene>
<proteinExistence type="predicted"/>
<dbReference type="EMBL" id="CP001016">
    <property type="protein sequence ID" value="ACB94058.1"/>
    <property type="molecule type" value="Genomic_DNA"/>
</dbReference>
<reference evidence="1 2" key="2">
    <citation type="journal article" date="2010" name="J. Bacteriol.">
        <title>Complete genome sequence of Beijerinckia indica subsp. indica.</title>
        <authorList>
            <person name="Tamas I."/>
            <person name="Dedysh S.N."/>
            <person name="Liesack W."/>
            <person name="Stott M.B."/>
            <person name="Alam M."/>
            <person name="Murrell J.C."/>
            <person name="Dunfield P.F."/>
        </authorList>
    </citation>
    <scope>NUCLEOTIDE SEQUENCE [LARGE SCALE GENOMIC DNA]</scope>
    <source>
        <strain evidence="2">ATCC 9039 / DSM 1715 / NCIMB 8712</strain>
    </source>
</reference>
<dbReference type="STRING" id="395963.Bind_0405"/>
<evidence type="ECO:0000313" key="2">
    <source>
        <dbReference type="Proteomes" id="UP000001695"/>
    </source>
</evidence>
<evidence type="ECO:0000313" key="1">
    <source>
        <dbReference type="EMBL" id="ACB94058.1"/>
    </source>
</evidence>
<accession>B2IE34</accession>
<name>B2IE34_BEII9</name>
<dbReference type="HOGENOM" id="CLU_184991_0_0_5"/>
<dbReference type="AlphaFoldDB" id="B2IE34"/>
<sequence length="91" mass="10111">MANLSTENLAEIETMLAGPEADPSVLQDFRQRFPGVSLTRCDPSDVDGEKPYKEFPRFTLYLVSAANHCVTITRDPEIATGIIVVQNRKKS</sequence>
<dbReference type="OrthoDB" id="7960540at2"/>
<keyword evidence="2" id="KW-1185">Reference proteome</keyword>
<organism evidence="1 2">
    <name type="scientific">Beijerinckia indica subsp. indica (strain ATCC 9039 / DSM 1715 / NCIMB 8712)</name>
    <dbReference type="NCBI Taxonomy" id="395963"/>
    <lineage>
        <taxon>Bacteria</taxon>
        <taxon>Pseudomonadati</taxon>
        <taxon>Pseudomonadota</taxon>
        <taxon>Alphaproteobacteria</taxon>
        <taxon>Hyphomicrobiales</taxon>
        <taxon>Beijerinckiaceae</taxon>
        <taxon>Beijerinckia</taxon>
    </lineage>
</organism>
<dbReference type="RefSeq" id="WP_012383416.1">
    <property type="nucleotide sequence ID" value="NC_010581.1"/>
</dbReference>
<reference evidence="2" key="1">
    <citation type="submission" date="2008-03" db="EMBL/GenBank/DDBJ databases">
        <title>Complete sequence of chromosome of Beijerinckia indica subsp. indica ATCC 9039.</title>
        <authorList>
            <consortium name="US DOE Joint Genome Institute"/>
            <person name="Copeland A."/>
            <person name="Lucas S."/>
            <person name="Lapidus A."/>
            <person name="Glavina del Rio T."/>
            <person name="Dalin E."/>
            <person name="Tice H."/>
            <person name="Bruce D."/>
            <person name="Goodwin L."/>
            <person name="Pitluck S."/>
            <person name="LaButti K."/>
            <person name="Schmutz J."/>
            <person name="Larimer F."/>
            <person name="Land M."/>
            <person name="Hauser L."/>
            <person name="Kyrpides N."/>
            <person name="Mikhailova N."/>
            <person name="Dunfield P.F."/>
            <person name="Dedysh S.N."/>
            <person name="Liesack W."/>
            <person name="Saw J.H."/>
            <person name="Alam M."/>
            <person name="Chen Y."/>
            <person name="Murrell J.C."/>
            <person name="Richardson P."/>
        </authorList>
    </citation>
    <scope>NUCLEOTIDE SEQUENCE [LARGE SCALE GENOMIC DNA]</scope>
    <source>
        <strain evidence="2">ATCC 9039 / DSM 1715 / NCIMB 8712</strain>
    </source>
</reference>
<protein>
    <submittedName>
        <fullName evidence="1">Uncharacterized protein</fullName>
    </submittedName>
</protein>
<dbReference type="eggNOG" id="ENOG50330S6">
    <property type="taxonomic scope" value="Bacteria"/>
</dbReference>
<dbReference type="Proteomes" id="UP000001695">
    <property type="component" value="Chromosome"/>
</dbReference>